<comment type="caution">
    <text evidence="2">The sequence shown here is derived from an EMBL/GenBank/DDBJ whole genome shotgun (WGS) entry which is preliminary data.</text>
</comment>
<dbReference type="Proteomes" id="UP000310689">
    <property type="component" value="Unassembled WGS sequence"/>
</dbReference>
<evidence type="ECO:0000256" key="1">
    <source>
        <dbReference type="SAM" id="MobiDB-lite"/>
    </source>
</evidence>
<accession>A0A4T0HJT3</accession>
<feature type="compositionally biased region" description="Low complexity" evidence="1">
    <location>
        <begin position="1"/>
        <end position="20"/>
    </location>
</feature>
<protein>
    <submittedName>
        <fullName evidence="2">Uncharacterized protein</fullName>
    </submittedName>
</protein>
<feature type="region of interest" description="Disordered" evidence="1">
    <location>
        <begin position="1"/>
        <end position="32"/>
    </location>
</feature>
<dbReference type="EMBL" id="SPOI01000030">
    <property type="protein sequence ID" value="TIB39572.1"/>
    <property type="molecule type" value="Genomic_DNA"/>
</dbReference>
<organism evidence="2 4">
    <name type="scientific">Wallemia ichthyophaga</name>
    <dbReference type="NCBI Taxonomy" id="245174"/>
    <lineage>
        <taxon>Eukaryota</taxon>
        <taxon>Fungi</taxon>
        <taxon>Dikarya</taxon>
        <taxon>Basidiomycota</taxon>
        <taxon>Wallemiomycotina</taxon>
        <taxon>Wallemiomycetes</taxon>
        <taxon>Wallemiales</taxon>
        <taxon>Wallemiaceae</taxon>
        <taxon>Wallemia</taxon>
    </lineage>
</organism>
<gene>
    <name evidence="3" type="ORF">E3P86_01058</name>
    <name evidence="2" type="ORF">E3P90_01607</name>
</gene>
<evidence type="ECO:0000313" key="2">
    <source>
        <dbReference type="EMBL" id="TIB13515.1"/>
    </source>
</evidence>
<proteinExistence type="predicted"/>
<dbReference type="EMBL" id="SPOF01000014">
    <property type="protein sequence ID" value="TIB13515.1"/>
    <property type="molecule type" value="Genomic_DNA"/>
</dbReference>
<evidence type="ECO:0000313" key="5">
    <source>
        <dbReference type="Proteomes" id="UP000310689"/>
    </source>
</evidence>
<dbReference type="AlphaFoldDB" id="A0A4T0HJT3"/>
<evidence type="ECO:0000313" key="4">
    <source>
        <dbReference type="Proteomes" id="UP000306954"/>
    </source>
</evidence>
<dbReference type="Proteomes" id="UP000306954">
    <property type="component" value="Unassembled WGS sequence"/>
</dbReference>
<evidence type="ECO:0000313" key="3">
    <source>
        <dbReference type="EMBL" id="TIB39572.1"/>
    </source>
</evidence>
<sequence>MVHNPSQSSVSSSASGAISQRTNQTVSDPGVSNVDCYWSCDICGLMCKAQHEFCDDAFCSGKRPARNSRRWFI</sequence>
<reference evidence="4 5" key="1">
    <citation type="submission" date="2019-03" db="EMBL/GenBank/DDBJ databases">
        <title>Sequencing 23 genomes of Wallemia ichthyophaga.</title>
        <authorList>
            <person name="Gostincar C."/>
        </authorList>
    </citation>
    <scope>NUCLEOTIDE SEQUENCE [LARGE SCALE GENOMIC DNA]</scope>
    <source>
        <strain evidence="3 5">EXF-6200</strain>
        <strain evidence="2 4">EXF-8621</strain>
    </source>
</reference>
<name>A0A4T0HJT3_WALIC</name>